<proteinExistence type="predicted"/>
<dbReference type="EMBL" id="JABVXQ010000014">
    <property type="protein sequence ID" value="KAF6078360.1"/>
    <property type="molecule type" value="Genomic_DNA"/>
</dbReference>
<gene>
    <name evidence="1" type="ORF">HJG60_009204</name>
</gene>
<dbReference type="Proteomes" id="UP000664940">
    <property type="component" value="Unassembled WGS sequence"/>
</dbReference>
<name>A0A833YMC4_9CHIR</name>
<protein>
    <submittedName>
        <fullName evidence="1">Uncharacterized protein</fullName>
    </submittedName>
</protein>
<sequence length="167" mass="18463">MCTPYGSVSLESCRCSGNTPDSVASGASVPEHGSQARPWVTWFSEALRHLWGALSVHTQTCHLHCFAACDREEESLCKPAYRSGMCQGRVRLAGEQEDTWLWGMAKIVQRRPGQCGSVGWSVVPYPKGCRFDSQSETMWSPVWAHTGVNQSMFLSHVDVPLSPFLSL</sequence>
<evidence type="ECO:0000313" key="1">
    <source>
        <dbReference type="EMBL" id="KAF6078360.1"/>
    </source>
</evidence>
<accession>A0A833YMC4</accession>
<organism evidence="1 2">
    <name type="scientific">Phyllostomus discolor</name>
    <name type="common">pale spear-nosed bat</name>
    <dbReference type="NCBI Taxonomy" id="89673"/>
    <lineage>
        <taxon>Eukaryota</taxon>
        <taxon>Metazoa</taxon>
        <taxon>Chordata</taxon>
        <taxon>Craniata</taxon>
        <taxon>Vertebrata</taxon>
        <taxon>Euteleostomi</taxon>
        <taxon>Mammalia</taxon>
        <taxon>Eutheria</taxon>
        <taxon>Laurasiatheria</taxon>
        <taxon>Chiroptera</taxon>
        <taxon>Yangochiroptera</taxon>
        <taxon>Phyllostomidae</taxon>
        <taxon>Phyllostominae</taxon>
        <taxon>Phyllostomus</taxon>
    </lineage>
</organism>
<dbReference type="AlphaFoldDB" id="A0A833YMC4"/>
<reference evidence="1 2" key="1">
    <citation type="journal article" date="2020" name="Nature">
        <title>Six reference-quality genomes reveal evolution of bat adaptations.</title>
        <authorList>
            <person name="Jebb D."/>
            <person name="Huang Z."/>
            <person name="Pippel M."/>
            <person name="Hughes G.M."/>
            <person name="Lavrichenko K."/>
            <person name="Devanna P."/>
            <person name="Winkler S."/>
            <person name="Jermiin L.S."/>
            <person name="Skirmuntt E.C."/>
            <person name="Katzourakis A."/>
            <person name="Burkitt-Gray L."/>
            <person name="Ray D.A."/>
            <person name="Sullivan K.A.M."/>
            <person name="Roscito J.G."/>
            <person name="Kirilenko B.M."/>
            <person name="Davalos L.M."/>
            <person name="Corthals A.P."/>
            <person name="Power M.L."/>
            <person name="Jones G."/>
            <person name="Ransome R.D."/>
            <person name="Dechmann D.K.N."/>
            <person name="Locatelli A.G."/>
            <person name="Puechmaille S.J."/>
            <person name="Fedrigo O."/>
            <person name="Jarvis E.D."/>
            <person name="Hiller M."/>
            <person name="Vernes S.C."/>
            <person name="Myers E.W."/>
            <person name="Teeling E.C."/>
        </authorList>
    </citation>
    <scope>NUCLEOTIDE SEQUENCE [LARGE SCALE GENOMIC DNA]</scope>
    <source>
        <strain evidence="1">Bat1K_MPI-CBG_1</strain>
    </source>
</reference>
<evidence type="ECO:0000313" key="2">
    <source>
        <dbReference type="Proteomes" id="UP000664940"/>
    </source>
</evidence>
<comment type="caution">
    <text evidence="1">The sequence shown here is derived from an EMBL/GenBank/DDBJ whole genome shotgun (WGS) entry which is preliminary data.</text>
</comment>